<dbReference type="AlphaFoldDB" id="A0ABD3DP87"/>
<dbReference type="PANTHER" id="PTHR46977">
    <property type="entry name" value="PROTEIN FREE1"/>
    <property type="match status" value="1"/>
</dbReference>
<keyword evidence="3" id="KW-1185">Reference proteome</keyword>
<name>A0ABD3DP87_9LAMI</name>
<organism evidence="2 3">
    <name type="scientific">Castilleja foliolosa</name>
    <dbReference type="NCBI Taxonomy" id="1961234"/>
    <lineage>
        <taxon>Eukaryota</taxon>
        <taxon>Viridiplantae</taxon>
        <taxon>Streptophyta</taxon>
        <taxon>Embryophyta</taxon>
        <taxon>Tracheophyta</taxon>
        <taxon>Spermatophyta</taxon>
        <taxon>Magnoliopsida</taxon>
        <taxon>eudicotyledons</taxon>
        <taxon>Gunneridae</taxon>
        <taxon>Pentapetalae</taxon>
        <taxon>asterids</taxon>
        <taxon>lamiids</taxon>
        <taxon>Lamiales</taxon>
        <taxon>Orobanchaceae</taxon>
        <taxon>Pedicularideae</taxon>
        <taxon>Castillejinae</taxon>
        <taxon>Castilleja</taxon>
    </lineage>
</organism>
<evidence type="ECO:0000313" key="2">
    <source>
        <dbReference type="EMBL" id="KAL3644091.1"/>
    </source>
</evidence>
<comment type="caution">
    <text evidence="2">The sequence shown here is derived from an EMBL/GenBank/DDBJ whole genome shotgun (WGS) entry which is preliminary data.</text>
</comment>
<proteinExistence type="predicted"/>
<evidence type="ECO:0000313" key="3">
    <source>
        <dbReference type="Proteomes" id="UP001632038"/>
    </source>
</evidence>
<evidence type="ECO:0008006" key="4">
    <source>
        <dbReference type="Google" id="ProtNLM"/>
    </source>
</evidence>
<feature type="signal peptide" evidence="1">
    <location>
        <begin position="1"/>
        <end position="16"/>
    </location>
</feature>
<reference evidence="3" key="1">
    <citation type="journal article" date="2024" name="IScience">
        <title>Strigolactones Initiate the Formation of Haustorium-like Structures in Castilleja.</title>
        <authorList>
            <person name="Buerger M."/>
            <person name="Peterson D."/>
            <person name="Chory J."/>
        </authorList>
    </citation>
    <scope>NUCLEOTIDE SEQUENCE [LARGE SCALE GENOMIC DNA]</scope>
</reference>
<dbReference type="PANTHER" id="PTHR46977:SF1">
    <property type="entry name" value="PROTEIN FREE1"/>
    <property type="match status" value="1"/>
</dbReference>
<evidence type="ECO:0000256" key="1">
    <source>
        <dbReference type="SAM" id="SignalP"/>
    </source>
</evidence>
<gene>
    <name evidence="2" type="ORF">CASFOL_012023</name>
</gene>
<protein>
    <recommendedName>
        <fullName evidence="4">Secreted protein</fullName>
    </recommendedName>
</protein>
<dbReference type="Proteomes" id="UP001632038">
    <property type="component" value="Unassembled WGS sequence"/>
</dbReference>
<accession>A0ABD3DP87</accession>
<sequence>MRLIFRLRCWWVVGSGLRRFTANAPVVRVCDRCLGEVTRRLSNAKEASSRPAVQSHEDLAKKLQAGDALIQL</sequence>
<keyword evidence="1" id="KW-0732">Signal</keyword>
<feature type="chain" id="PRO_5044885834" description="Secreted protein" evidence="1">
    <location>
        <begin position="17"/>
        <end position="72"/>
    </location>
</feature>
<dbReference type="EMBL" id="JAVIJP010000015">
    <property type="protein sequence ID" value="KAL3644091.1"/>
    <property type="molecule type" value="Genomic_DNA"/>
</dbReference>
<dbReference type="InterPro" id="IPR045893">
    <property type="entry name" value="FREE1"/>
</dbReference>